<feature type="domain" description="Fibronectin type-III" evidence="8">
    <location>
        <begin position="541"/>
        <end position="638"/>
    </location>
</feature>
<dbReference type="InterPro" id="IPR007110">
    <property type="entry name" value="Ig-like_dom"/>
</dbReference>
<dbReference type="SMART" id="SM00060">
    <property type="entry name" value="FN3"/>
    <property type="match status" value="1"/>
</dbReference>
<evidence type="ECO:0000313" key="10">
    <source>
        <dbReference type="Proteomes" id="UP001195483"/>
    </source>
</evidence>
<evidence type="ECO:0000256" key="5">
    <source>
        <dbReference type="ARBA" id="ARBA00023319"/>
    </source>
</evidence>
<dbReference type="InterPro" id="IPR013783">
    <property type="entry name" value="Ig-like_fold"/>
</dbReference>
<name>A0AAE0VJB8_9BIVA</name>
<dbReference type="Pfam" id="PF00041">
    <property type="entry name" value="fn3"/>
    <property type="match status" value="1"/>
</dbReference>
<feature type="chain" id="PRO_5041927052" evidence="6">
    <location>
        <begin position="21"/>
        <end position="689"/>
    </location>
</feature>
<keyword evidence="3" id="KW-1015">Disulfide bond</keyword>
<feature type="domain" description="Ig-like" evidence="7">
    <location>
        <begin position="255"/>
        <end position="326"/>
    </location>
</feature>
<evidence type="ECO:0000256" key="2">
    <source>
        <dbReference type="ARBA" id="ARBA00023136"/>
    </source>
</evidence>
<dbReference type="InterPro" id="IPR036179">
    <property type="entry name" value="Ig-like_dom_sf"/>
</dbReference>
<keyword evidence="2" id="KW-0472">Membrane</keyword>
<reference evidence="9" key="2">
    <citation type="journal article" date="2021" name="Genome Biol. Evol.">
        <title>Developing a high-quality reference genome for a parasitic bivalve with doubly uniparental inheritance (Bivalvia: Unionida).</title>
        <authorList>
            <person name="Smith C.H."/>
        </authorList>
    </citation>
    <scope>NUCLEOTIDE SEQUENCE</scope>
    <source>
        <strain evidence="9">CHS0354</strain>
        <tissue evidence="9">Mantle</tissue>
    </source>
</reference>
<dbReference type="Gene3D" id="2.60.40.10">
    <property type="entry name" value="Immunoglobulins"/>
    <property type="match status" value="3"/>
</dbReference>
<dbReference type="SUPFAM" id="SSF48726">
    <property type="entry name" value="Immunoglobulin"/>
    <property type="match status" value="4"/>
</dbReference>
<comment type="subcellular location">
    <subcellularLocation>
        <location evidence="1">Membrane</location>
        <topology evidence="1">Single-pass type I membrane protein</topology>
    </subcellularLocation>
</comment>
<evidence type="ECO:0000259" key="7">
    <source>
        <dbReference type="PROSITE" id="PS50835"/>
    </source>
</evidence>
<dbReference type="PANTHER" id="PTHR11640">
    <property type="entry name" value="NEPHRIN"/>
    <property type="match status" value="1"/>
</dbReference>
<dbReference type="PROSITE" id="PS50853">
    <property type="entry name" value="FN3"/>
    <property type="match status" value="1"/>
</dbReference>
<dbReference type="SUPFAM" id="SSF49265">
    <property type="entry name" value="Fibronectin type III"/>
    <property type="match status" value="1"/>
</dbReference>
<dbReference type="InterPro" id="IPR003599">
    <property type="entry name" value="Ig_sub"/>
</dbReference>
<dbReference type="CDD" id="cd00063">
    <property type="entry name" value="FN3"/>
    <property type="match status" value="1"/>
</dbReference>
<comment type="caution">
    <text evidence="9">The sequence shown here is derived from an EMBL/GenBank/DDBJ whole genome shotgun (WGS) entry which is preliminary data.</text>
</comment>
<evidence type="ECO:0000256" key="1">
    <source>
        <dbReference type="ARBA" id="ARBA00004479"/>
    </source>
</evidence>
<keyword evidence="10" id="KW-1185">Reference proteome</keyword>
<dbReference type="InterPro" id="IPR051275">
    <property type="entry name" value="Cell_adhesion_signaling"/>
</dbReference>
<feature type="domain" description="Ig-like" evidence="7">
    <location>
        <begin position="330"/>
        <end position="419"/>
    </location>
</feature>
<dbReference type="GO" id="GO:0005911">
    <property type="term" value="C:cell-cell junction"/>
    <property type="evidence" value="ECO:0007669"/>
    <property type="project" value="TreeGrafter"/>
</dbReference>
<dbReference type="GO" id="GO:0098609">
    <property type="term" value="P:cell-cell adhesion"/>
    <property type="evidence" value="ECO:0007669"/>
    <property type="project" value="TreeGrafter"/>
</dbReference>
<dbReference type="PROSITE" id="PS50835">
    <property type="entry name" value="IG_LIKE"/>
    <property type="match status" value="3"/>
</dbReference>
<evidence type="ECO:0000256" key="3">
    <source>
        <dbReference type="ARBA" id="ARBA00023157"/>
    </source>
</evidence>
<dbReference type="PANTHER" id="PTHR11640:SF31">
    <property type="entry name" value="IRREGULAR CHIASM C-ROUGHEST PROTEIN-RELATED"/>
    <property type="match status" value="1"/>
</dbReference>
<keyword evidence="4" id="KW-0325">Glycoprotein</keyword>
<protein>
    <submittedName>
        <fullName evidence="9">Uncharacterized protein</fullName>
    </submittedName>
</protein>
<keyword evidence="5" id="KW-0393">Immunoglobulin domain</keyword>
<evidence type="ECO:0000259" key="8">
    <source>
        <dbReference type="PROSITE" id="PS50853"/>
    </source>
</evidence>
<feature type="signal peptide" evidence="6">
    <location>
        <begin position="1"/>
        <end position="20"/>
    </location>
</feature>
<dbReference type="InterPro" id="IPR003961">
    <property type="entry name" value="FN3_dom"/>
</dbReference>
<dbReference type="AlphaFoldDB" id="A0AAE0VJB8"/>
<dbReference type="GO" id="GO:0005886">
    <property type="term" value="C:plasma membrane"/>
    <property type="evidence" value="ECO:0007669"/>
    <property type="project" value="TreeGrafter"/>
</dbReference>
<dbReference type="Proteomes" id="UP001195483">
    <property type="component" value="Unassembled WGS sequence"/>
</dbReference>
<reference evidence="9" key="3">
    <citation type="submission" date="2023-05" db="EMBL/GenBank/DDBJ databases">
        <authorList>
            <person name="Smith C.H."/>
        </authorList>
    </citation>
    <scope>NUCLEOTIDE SEQUENCE</scope>
    <source>
        <strain evidence="9">CHS0354</strain>
        <tissue evidence="9">Mantle</tissue>
    </source>
</reference>
<organism evidence="9 10">
    <name type="scientific">Potamilus streckersoni</name>
    <dbReference type="NCBI Taxonomy" id="2493646"/>
    <lineage>
        <taxon>Eukaryota</taxon>
        <taxon>Metazoa</taxon>
        <taxon>Spiralia</taxon>
        <taxon>Lophotrochozoa</taxon>
        <taxon>Mollusca</taxon>
        <taxon>Bivalvia</taxon>
        <taxon>Autobranchia</taxon>
        <taxon>Heteroconchia</taxon>
        <taxon>Palaeoheterodonta</taxon>
        <taxon>Unionida</taxon>
        <taxon>Unionoidea</taxon>
        <taxon>Unionidae</taxon>
        <taxon>Ambleminae</taxon>
        <taxon>Lampsilini</taxon>
        <taxon>Potamilus</taxon>
    </lineage>
</organism>
<gene>
    <name evidence="9" type="ORF">CHS0354_034018</name>
</gene>
<dbReference type="GO" id="GO:0050839">
    <property type="term" value="F:cell adhesion molecule binding"/>
    <property type="evidence" value="ECO:0007669"/>
    <property type="project" value="TreeGrafter"/>
</dbReference>
<evidence type="ECO:0000256" key="6">
    <source>
        <dbReference type="SAM" id="SignalP"/>
    </source>
</evidence>
<sequence length="689" mass="76838">MDLFLMWFSICCCLVMSSDGVTLILEMTSILPLKGSSLEFSCRISEPFNNNGIVVWKGTSKVTTCYGDSYLCDYKAGYSFTTNSTGVYGSISSLTTEAEGTWRCSYRSSVGDIYSNTLNLIVYNIPSGLSMTQDPNQNVDLSVQSAVLQCKTIGCTYPMPTVQWIFQDPATSYESVYARNNPTGIIELCAAQEKIYTSTLNLTLYTILNDNSDKTGTFSCRIEYPDPSRNIIAHASNRVRFAVRVTEAVLQQNNQNVTEILTVTSAEPVTLTCVTGTSRPAPVIDWYIGSQKRGSGPSLTITVSNMDHYEMIYCLAYNTDPSRPVSSAKPTLFVRVRVTEVVLQQNNKNITEILTVTSGEPVTLTCVTGSSRPAPTIDWYIGSQKRGSGPSLTITFINMDHNEMIYCQAYNTDPSRPVSSAKPRLFVRAAPKILDVSPDYKGYVGQYIMIQFDFYSNVKENLTVTAWHSNSSRFINQGMIRPTLPDDLRDSPLVPAPDFRATIVISISSKNDFGQYEMKVINSIGSDSKKVRIIDQITPEKPLNFHATSIQERQLSLTWLSGYHGGFNQTFVVEISLDNITWNNVSQVNAGNRNGWFSATLSDLIPGCEYYLRLYAYNINGRGDFADIQPIIRMFKGPKNSCFRSKGKTDDEMHTYSNTEVNPQTVKPIYEELNKGNTERSVYDKISSL</sequence>
<dbReference type="SMART" id="SM00409">
    <property type="entry name" value="IG"/>
    <property type="match status" value="4"/>
</dbReference>
<keyword evidence="6" id="KW-0732">Signal</keyword>
<accession>A0AAE0VJB8</accession>
<reference evidence="9" key="1">
    <citation type="journal article" date="2021" name="Genome Biol. Evol.">
        <title>A High-Quality Reference Genome for a Parasitic Bivalve with Doubly Uniparental Inheritance (Bivalvia: Unionida).</title>
        <authorList>
            <person name="Smith C.H."/>
        </authorList>
    </citation>
    <scope>NUCLEOTIDE SEQUENCE</scope>
    <source>
        <strain evidence="9">CHS0354</strain>
    </source>
</reference>
<proteinExistence type="predicted"/>
<dbReference type="InterPro" id="IPR036116">
    <property type="entry name" value="FN3_sf"/>
</dbReference>
<evidence type="ECO:0000313" key="9">
    <source>
        <dbReference type="EMBL" id="KAK3579736.1"/>
    </source>
</evidence>
<feature type="domain" description="Ig-like" evidence="7">
    <location>
        <begin position="126"/>
        <end position="232"/>
    </location>
</feature>
<dbReference type="EMBL" id="JAEAOA010001983">
    <property type="protein sequence ID" value="KAK3579736.1"/>
    <property type="molecule type" value="Genomic_DNA"/>
</dbReference>
<evidence type="ECO:0000256" key="4">
    <source>
        <dbReference type="ARBA" id="ARBA00023180"/>
    </source>
</evidence>